<evidence type="ECO:0000256" key="9">
    <source>
        <dbReference type="HAMAP-Rule" id="MF_01897"/>
    </source>
</evidence>
<evidence type="ECO:0000256" key="8">
    <source>
        <dbReference type="ARBA" id="ARBA00023235"/>
    </source>
</evidence>
<reference evidence="13" key="1">
    <citation type="submission" date="2021-11" db="EMBL/GenBank/DDBJ databases">
        <title>Clostridia strains as spoilage organisms.</title>
        <authorList>
            <person name="Wambui J."/>
            <person name="Stevens M.J.A."/>
            <person name="Stephan R."/>
        </authorList>
    </citation>
    <scope>NUCLEOTIDE SEQUENCE</scope>
    <source>
        <strain evidence="13">CF009</strain>
    </source>
</reference>
<dbReference type="SMART" id="SM00434">
    <property type="entry name" value="TOP4c"/>
    <property type="match status" value="1"/>
</dbReference>
<dbReference type="EMBL" id="CP086239">
    <property type="protein sequence ID" value="WAG59739.1"/>
    <property type="molecule type" value="Genomic_DNA"/>
</dbReference>
<dbReference type="InterPro" id="IPR002205">
    <property type="entry name" value="Topo_IIA_dom_A"/>
</dbReference>
<dbReference type="GO" id="GO:0034335">
    <property type="term" value="F:DNA negative supercoiling activity"/>
    <property type="evidence" value="ECO:0007669"/>
    <property type="project" value="UniProtKB-ARBA"/>
</dbReference>
<dbReference type="AlphaFoldDB" id="A0AA47I6S7"/>
<dbReference type="InterPro" id="IPR005743">
    <property type="entry name" value="GyrA"/>
</dbReference>
<dbReference type="EC" id="5.6.2.2" evidence="9"/>
<dbReference type="GO" id="GO:0005694">
    <property type="term" value="C:chromosome"/>
    <property type="evidence" value="ECO:0007669"/>
    <property type="project" value="InterPro"/>
</dbReference>
<comment type="catalytic activity">
    <reaction evidence="1 9 10">
        <text>ATP-dependent breakage, passage and rejoining of double-stranded DNA.</text>
        <dbReference type="EC" id="5.6.2.2"/>
    </reaction>
</comment>
<name>A0AA47I6S7_9CLOT</name>
<feature type="domain" description="Topo IIA-type catalytic" evidence="12">
    <location>
        <begin position="34"/>
        <end position="497"/>
    </location>
</feature>
<evidence type="ECO:0000256" key="1">
    <source>
        <dbReference type="ARBA" id="ARBA00000185"/>
    </source>
</evidence>
<dbReference type="NCBIfam" id="NF004044">
    <property type="entry name" value="PRK05561.1"/>
    <property type="match status" value="1"/>
</dbReference>
<dbReference type="InterPro" id="IPR050220">
    <property type="entry name" value="Type_II_DNA_Topoisomerases"/>
</dbReference>
<accession>A0AA47I6S7</accession>
<evidence type="ECO:0000256" key="4">
    <source>
        <dbReference type="ARBA" id="ARBA00022741"/>
    </source>
</evidence>
<dbReference type="GO" id="GO:0003677">
    <property type="term" value="F:DNA binding"/>
    <property type="evidence" value="ECO:0007669"/>
    <property type="project" value="UniProtKB-UniRule"/>
</dbReference>
<feature type="short sequence motif" description="GyrA-box" evidence="9">
    <location>
        <begin position="524"/>
        <end position="530"/>
    </location>
</feature>
<dbReference type="PANTHER" id="PTHR43493">
    <property type="entry name" value="DNA GYRASE/TOPOISOMERASE SUBUNIT A"/>
    <property type="match status" value="1"/>
</dbReference>
<dbReference type="Proteomes" id="UP001164733">
    <property type="component" value="Chromosome"/>
</dbReference>
<dbReference type="PROSITE" id="PS52040">
    <property type="entry name" value="TOPO_IIA"/>
    <property type="match status" value="1"/>
</dbReference>
<dbReference type="Pfam" id="PF03989">
    <property type="entry name" value="DNA_gyraseA_C"/>
    <property type="match status" value="6"/>
</dbReference>
<evidence type="ECO:0000313" key="13">
    <source>
        <dbReference type="EMBL" id="WAG59739.1"/>
    </source>
</evidence>
<evidence type="ECO:0000256" key="10">
    <source>
        <dbReference type="PROSITE-ProRule" id="PRU01384"/>
    </source>
</evidence>
<feature type="region of interest" description="Disordered" evidence="11">
    <location>
        <begin position="808"/>
        <end position="830"/>
    </location>
</feature>
<dbReference type="GO" id="GO:0005737">
    <property type="term" value="C:cytoplasm"/>
    <property type="evidence" value="ECO:0007669"/>
    <property type="project" value="UniProtKB-SubCell"/>
</dbReference>
<comment type="subcellular location">
    <subcellularLocation>
        <location evidence="9">Cytoplasm</location>
    </subcellularLocation>
</comment>
<evidence type="ECO:0000256" key="6">
    <source>
        <dbReference type="ARBA" id="ARBA00023029"/>
    </source>
</evidence>
<dbReference type="GO" id="GO:0006265">
    <property type="term" value="P:DNA topological change"/>
    <property type="evidence" value="ECO:0007669"/>
    <property type="project" value="UniProtKB-UniRule"/>
</dbReference>
<dbReference type="FunFam" id="3.30.1360.40:FF:000002">
    <property type="entry name" value="DNA gyrase subunit A"/>
    <property type="match status" value="1"/>
</dbReference>
<dbReference type="GO" id="GO:0009330">
    <property type="term" value="C:DNA topoisomerase type II (double strand cut, ATP-hydrolyzing) complex"/>
    <property type="evidence" value="ECO:0007669"/>
    <property type="project" value="TreeGrafter"/>
</dbReference>
<dbReference type="HAMAP" id="MF_01897">
    <property type="entry name" value="GyrA"/>
    <property type="match status" value="1"/>
</dbReference>
<keyword evidence="8 9" id="KW-0413">Isomerase</keyword>
<keyword evidence="7 9" id="KW-0238">DNA-binding</keyword>
<sequence>MINNQGKIKPIDIRYEMKKSYIDYAMSVIVSRALPDVRDGLKPVHRRILFSMHELGLTPEKGFRKCARIVGDVLGKYHPHGDTAVYGALVRMAQDFSQRCTLVEGHGNFGSVDGDGAAAMRYTEAKMSKITTQMLRDINKDTVDFVPNFDGEEKEPSVLPSRFPNLLVNGSTGIAVGMATNIPPHNLIEVIDGVLMVIEDSEVTINDLMTKIKGPDFPTGGIILGRAGIKSAYETGRGRILVRAKTDIEENKGRNTIIVTELPYQVNKAKLIEGIADLVKDKKIDGISDLRDESDREGMRIVIELKRDANPNIVLNRLFKHTRMQDTFGVIMIALVNNEPQTLNLKQILVYYLEHQKDVIRRRTQFDLDKALARAHILEGLKIALDHIDEVIRLIRASKTISEAKESLMSSFDLSEKQATAIVEMRLGRLTGLERGKIEDEYNELMKTVNYLKGILADELVLLNIIRDELIEVRNKYGDTRRSSIEKNPYSLDEEDLIQEQDIVITLTHAGYIKRLPADTYSAQKRGGRGIQGVTTKEDDFVEHIFITTTHNNILFFTNKGKSFKLKAYEIPEGGRTAKGTNLINIIPLASDEKIQAVICLKEFAQDNYLVMGTKNGLIKKTSLDKYSAIRKNGLNAINLREDDELIGAAITNGDSEMLFVTRNGYSIRFSEKDVRGMGRTATGVKSLTLREEDIVVSMNIVTPEEELLVISENGFGKRTLVSEYSLQHRGGKGVITYKVSAKTGKLVGARIVKDGDEMILINSNGIVIRLNVAGISTTSRNTMGVTLMKNGDGDNIVAIAKINSSDVIDTDEESSDGETNSEVVQEDSAKDVIKEASVNENQDIDVVDNTTDKIEE</sequence>
<protein>
    <recommendedName>
        <fullName evidence="9">DNA gyrase subunit A</fullName>
        <ecNumber evidence="9">5.6.2.2</ecNumber>
    </recommendedName>
</protein>
<evidence type="ECO:0000256" key="5">
    <source>
        <dbReference type="ARBA" id="ARBA00022840"/>
    </source>
</evidence>
<dbReference type="GO" id="GO:0005524">
    <property type="term" value="F:ATP binding"/>
    <property type="evidence" value="ECO:0007669"/>
    <property type="project" value="UniProtKB-UniRule"/>
</dbReference>
<keyword evidence="3 9" id="KW-0963">Cytoplasm</keyword>
<feature type="active site" description="O-(5'-phospho-DNA)-tyrosine intermediate" evidence="9 10">
    <location>
        <position position="122"/>
    </location>
</feature>
<dbReference type="Pfam" id="PF00521">
    <property type="entry name" value="DNA_topoisoIV"/>
    <property type="match status" value="1"/>
</dbReference>
<evidence type="ECO:0000313" key="14">
    <source>
        <dbReference type="Proteomes" id="UP001164733"/>
    </source>
</evidence>
<comment type="miscellaneous">
    <text evidence="9">Few gyrases are as efficient as E.coli at forming negative supercoils. Not all organisms have 2 type II topoisomerases; in organisms with a single type II topoisomerase this enzyme also has to decatenate newly replicated chromosomes.</text>
</comment>
<dbReference type="FunFam" id="2.120.10.90:FF:000004">
    <property type="entry name" value="DNA gyrase subunit A"/>
    <property type="match status" value="1"/>
</dbReference>
<dbReference type="NCBIfam" id="NF004043">
    <property type="entry name" value="PRK05560.1"/>
    <property type="match status" value="1"/>
</dbReference>
<dbReference type="CDD" id="cd00187">
    <property type="entry name" value="TOP4c"/>
    <property type="match status" value="1"/>
</dbReference>
<dbReference type="FunFam" id="3.90.199.10:FF:000001">
    <property type="entry name" value="DNA gyrase subunit A"/>
    <property type="match status" value="1"/>
</dbReference>
<comment type="function">
    <text evidence="9">A type II topoisomerase that negatively supercoils closed circular double-stranded (ds) DNA in an ATP-dependent manner to modulate DNA topology and maintain chromosomes in an underwound state. Negative supercoiling favors strand separation, and DNA replication, transcription, recombination and repair, all of which involve strand separation. Also able to catalyze the interconversion of other topological isomers of dsDNA rings, including catenanes and knotted rings. Type II topoisomerases break and join 2 DNA strands simultaneously in an ATP-dependent manner.</text>
</comment>
<evidence type="ECO:0000256" key="7">
    <source>
        <dbReference type="ARBA" id="ARBA00023125"/>
    </source>
</evidence>
<comment type="subunit">
    <text evidence="9">Heterotetramer, composed of two GyrA and two GyrB chains. In the heterotetramer, GyrA contains the active site tyrosine that forms a transient covalent intermediate with DNA, while GyrB binds cofactors and catalyzes ATP hydrolysis.</text>
</comment>
<dbReference type="NCBIfam" id="TIGR01063">
    <property type="entry name" value="gyrA"/>
    <property type="match status" value="1"/>
</dbReference>
<gene>
    <name evidence="9 13" type="primary">gyrA</name>
    <name evidence="13" type="ORF">LL038_19520</name>
</gene>
<comment type="similarity">
    <text evidence="2 9">Belongs to the type II topoisomerase GyrA/ParC subunit family.</text>
</comment>
<dbReference type="RefSeq" id="WP_216126434.1">
    <property type="nucleotide sequence ID" value="NZ_CP086239.1"/>
</dbReference>
<dbReference type="PANTHER" id="PTHR43493:SF5">
    <property type="entry name" value="DNA GYRASE SUBUNIT A, CHLOROPLASTIC_MITOCHONDRIAL"/>
    <property type="match status" value="1"/>
</dbReference>
<proteinExistence type="inferred from homology"/>
<evidence type="ECO:0000256" key="3">
    <source>
        <dbReference type="ARBA" id="ARBA00022490"/>
    </source>
</evidence>
<dbReference type="FunFam" id="1.10.268.10:FF:000001">
    <property type="entry name" value="DNA gyrase subunit A"/>
    <property type="match status" value="1"/>
</dbReference>
<organism evidence="13 14">
    <name type="scientific">Clostridium estertheticum</name>
    <dbReference type="NCBI Taxonomy" id="238834"/>
    <lineage>
        <taxon>Bacteria</taxon>
        <taxon>Bacillati</taxon>
        <taxon>Bacillota</taxon>
        <taxon>Clostridia</taxon>
        <taxon>Eubacteriales</taxon>
        <taxon>Clostridiaceae</taxon>
        <taxon>Clostridium</taxon>
    </lineage>
</organism>
<keyword evidence="6 9" id="KW-0799">Topoisomerase</keyword>
<dbReference type="GO" id="GO:0006261">
    <property type="term" value="P:DNA-templated DNA replication"/>
    <property type="evidence" value="ECO:0007669"/>
    <property type="project" value="UniProtKB-UniRule"/>
</dbReference>
<evidence type="ECO:0000256" key="11">
    <source>
        <dbReference type="SAM" id="MobiDB-lite"/>
    </source>
</evidence>
<evidence type="ECO:0000259" key="12">
    <source>
        <dbReference type="PROSITE" id="PS52040"/>
    </source>
</evidence>
<keyword evidence="4 9" id="KW-0547">Nucleotide-binding</keyword>
<dbReference type="InterPro" id="IPR006691">
    <property type="entry name" value="GyrA/parC_rep"/>
</dbReference>
<keyword evidence="5 9" id="KW-0067">ATP-binding</keyword>
<evidence type="ECO:0000256" key="2">
    <source>
        <dbReference type="ARBA" id="ARBA00008263"/>
    </source>
</evidence>